<evidence type="ECO:0000313" key="2">
    <source>
        <dbReference type="Proteomes" id="UP000434850"/>
    </source>
</evidence>
<name>A0A6I4IC24_9SPHI</name>
<organism evidence="1 2">
    <name type="scientific">Mucilaginibacter aquatilis</name>
    <dbReference type="NCBI Taxonomy" id="1517760"/>
    <lineage>
        <taxon>Bacteria</taxon>
        <taxon>Pseudomonadati</taxon>
        <taxon>Bacteroidota</taxon>
        <taxon>Sphingobacteriia</taxon>
        <taxon>Sphingobacteriales</taxon>
        <taxon>Sphingobacteriaceae</taxon>
        <taxon>Mucilaginibacter</taxon>
    </lineage>
</organism>
<sequence>MKIITNNTAKLISGALSLMLALAFLFITAVQAFHKHNYTSAKNDSDETEYVYAAEKCSICDYVIHKQSNFAHLHHPPVVAVPVTKAVTLLTKSYAGIYKFTLQGFTNKGPPAVA</sequence>
<gene>
    <name evidence="1" type="ORF">GO816_08270</name>
</gene>
<comment type="caution">
    <text evidence="1">The sequence shown here is derived from an EMBL/GenBank/DDBJ whole genome shotgun (WGS) entry which is preliminary data.</text>
</comment>
<dbReference type="AlphaFoldDB" id="A0A6I4IC24"/>
<accession>A0A6I4IC24</accession>
<keyword evidence="2" id="KW-1185">Reference proteome</keyword>
<reference evidence="1 2" key="1">
    <citation type="submission" date="2019-12" db="EMBL/GenBank/DDBJ databases">
        <title>Mucilaginibacter sp. HME9299 genome sequencing and assembly.</title>
        <authorList>
            <person name="Kang H."/>
            <person name="Kim H."/>
            <person name="Joh K."/>
        </authorList>
    </citation>
    <scope>NUCLEOTIDE SEQUENCE [LARGE SCALE GENOMIC DNA]</scope>
    <source>
        <strain evidence="1 2">HME9299</strain>
    </source>
</reference>
<dbReference type="Proteomes" id="UP000434850">
    <property type="component" value="Unassembled WGS sequence"/>
</dbReference>
<evidence type="ECO:0000313" key="1">
    <source>
        <dbReference type="EMBL" id="MVN91116.1"/>
    </source>
</evidence>
<proteinExistence type="predicted"/>
<dbReference type="OrthoDB" id="679620at2"/>
<dbReference type="EMBL" id="WQLA01000003">
    <property type="protein sequence ID" value="MVN91116.1"/>
    <property type="molecule type" value="Genomic_DNA"/>
</dbReference>
<protein>
    <submittedName>
        <fullName evidence="1">Uncharacterized protein</fullName>
    </submittedName>
</protein>
<dbReference type="RefSeq" id="WP_157541089.1">
    <property type="nucleotide sequence ID" value="NZ_WQLA01000003.1"/>
</dbReference>